<dbReference type="InterPro" id="IPR008928">
    <property type="entry name" value="6-hairpin_glycosidase_sf"/>
</dbReference>
<dbReference type="InterPro" id="IPR049046">
    <property type="entry name" value="Beta-AFase-like_GH127_middle"/>
</dbReference>
<dbReference type="Proteomes" id="UP000546213">
    <property type="component" value="Unassembled WGS sequence"/>
</dbReference>
<evidence type="ECO:0000259" key="2">
    <source>
        <dbReference type="Pfam" id="PF20736"/>
    </source>
</evidence>
<dbReference type="Pfam" id="PF20736">
    <property type="entry name" value="Glyco_hydro127M"/>
    <property type="match status" value="1"/>
</dbReference>
<organism evidence="4 5">
    <name type="scientific">Fusarium pseudocircinatum</name>
    <dbReference type="NCBI Taxonomy" id="56676"/>
    <lineage>
        <taxon>Eukaryota</taxon>
        <taxon>Fungi</taxon>
        <taxon>Dikarya</taxon>
        <taxon>Ascomycota</taxon>
        <taxon>Pezizomycotina</taxon>
        <taxon>Sordariomycetes</taxon>
        <taxon>Hypocreomycetidae</taxon>
        <taxon>Hypocreales</taxon>
        <taxon>Nectriaceae</taxon>
        <taxon>Fusarium</taxon>
        <taxon>Fusarium fujikuroi species complex</taxon>
    </lineage>
</organism>
<feature type="domain" description="Non-reducing end beta-L-arabinofuranosidase-like GH127 catalytic" evidence="1">
    <location>
        <begin position="21"/>
        <end position="429"/>
    </location>
</feature>
<evidence type="ECO:0000259" key="3">
    <source>
        <dbReference type="Pfam" id="PF20737"/>
    </source>
</evidence>
<dbReference type="InterPro" id="IPR049174">
    <property type="entry name" value="Beta-AFase-like"/>
</dbReference>
<feature type="domain" description="Non-reducing end beta-L-arabinofuranosidase-like GH127 C-terminal" evidence="3">
    <location>
        <begin position="559"/>
        <end position="673"/>
    </location>
</feature>
<dbReference type="Pfam" id="PF07944">
    <property type="entry name" value="Beta-AFase-like_GH127_cat"/>
    <property type="match status" value="1"/>
</dbReference>
<dbReference type="PANTHER" id="PTHR43465">
    <property type="entry name" value="DUF1680 DOMAIN PROTEIN (AFU_ORTHOLOGUE AFUA_1G08910)"/>
    <property type="match status" value="1"/>
</dbReference>
<feature type="domain" description="Non-reducing end beta-L-arabinofuranosidase-like GH127 middle" evidence="2">
    <location>
        <begin position="449"/>
        <end position="528"/>
    </location>
</feature>
<reference evidence="4 5" key="1">
    <citation type="submission" date="2020-05" db="EMBL/GenBank/DDBJ databases">
        <title>Identification and distribution of gene clusters putatively required for synthesis of sphingolipid metabolism inhibitors in phylogenetically diverse species of the filamentous fungus Fusarium.</title>
        <authorList>
            <person name="Kim H.-S."/>
            <person name="Busman M."/>
            <person name="Brown D.W."/>
            <person name="Divon H."/>
            <person name="Uhlig S."/>
            <person name="Proctor R.H."/>
        </authorList>
    </citation>
    <scope>NUCLEOTIDE SEQUENCE [LARGE SCALE GENOMIC DNA]</scope>
    <source>
        <strain evidence="4 5">NRRL 36939</strain>
    </source>
</reference>
<dbReference type="AlphaFoldDB" id="A0A8H5KJP7"/>
<sequence>MSYPQTTHKDTKLIAGTILHARRTTFSRTTIRTQLDQLKSTGRYDCFKLKWHPIYDDNSVWPIPLHQFWDSDVAKWIEGACYFLQHEHDPEIDEAVQDLVSMIRSAQKDNGYLNVHYTVVQPGKQWTNLEHMHELYNAGHLIEAALAHYHYYKNNLLLEPILKYVALIRQTFGPSPQQIHGYPGHPEIELSLLRLYSATHHKEAYDLARYFLEERGNPVGQDGLPYFEWEARGRGDSLYKRPDSYPEHGSYWYCQAHQPILQQQTIEGHSVRAVYLLIAVADLIRFDKDAQQPLARSAEWRAAVDRLWNNMVDRKMYLTGGIGAIKQWEGFSRDYFLPQSTDEGGCYAETCASIAVIMLAERLLKLDLHRRYTDILELSLYNNVMTAMSLNGKSFTYVNQMGSSDTDKSERHDWFDTACCPPNLLRLFGTLGGYLWDYGQGEHRNQVYINVHLYTSAEVHFSAAGGAIRLKQRSQWPWKGTTQFELSAPSTSSITLRLRIPAWSNDNFTLLPTPNEDEVTMHQGYVTLSPAFVGKHSSFSLEIGGLNPRYIAPHPYTGQQAVAITRGPLVYCAEDIDNSWEQNHFKDVGLKVGTPIYEEERVFDDGNGTRETYIALKTTCWKRKVKHQEPQFTGLAPGVEMQSGKEFYTEKSEIVLVPYYLRSNRGGKGHMRVALNRVA</sequence>
<keyword evidence="5" id="KW-1185">Reference proteome</keyword>
<dbReference type="GO" id="GO:0005975">
    <property type="term" value="P:carbohydrate metabolic process"/>
    <property type="evidence" value="ECO:0007669"/>
    <property type="project" value="InterPro"/>
</dbReference>
<dbReference type="InterPro" id="IPR012878">
    <property type="entry name" value="Beta-AFase-like_GH127_cat"/>
</dbReference>
<dbReference type="PANTHER" id="PTHR43465:SF2">
    <property type="entry name" value="DUF1680 DOMAIN PROTEIN (AFU_ORTHOLOGUE AFUA_1G08910)"/>
    <property type="match status" value="1"/>
</dbReference>
<evidence type="ECO:0000259" key="1">
    <source>
        <dbReference type="Pfam" id="PF07944"/>
    </source>
</evidence>
<dbReference type="Pfam" id="PF20737">
    <property type="entry name" value="Glyco_hydro127C"/>
    <property type="match status" value="1"/>
</dbReference>
<evidence type="ECO:0000313" key="4">
    <source>
        <dbReference type="EMBL" id="KAF5573963.1"/>
    </source>
</evidence>
<dbReference type="InterPro" id="IPR049049">
    <property type="entry name" value="Beta-AFase-like_GH127_C"/>
</dbReference>
<dbReference type="SUPFAM" id="SSF48208">
    <property type="entry name" value="Six-hairpin glycosidases"/>
    <property type="match status" value="1"/>
</dbReference>
<comment type="caution">
    <text evidence="4">The sequence shown here is derived from an EMBL/GenBank/DDBJ whole genome shotgun (WGS) entry which is preliminary data.</text>
</comment>
<evidence type="ECO:0000313" key="5">
    <source>
        <dbReference type="Proteomes" id="UP000546213"/>
    </source>
</evidence>
<gene>
    <name evidence="4" type="ORF">FPCIR_13791</name>
</gene>
<proteinExistence type="predicted"/>
<protein>
    <submittedName>
        <fullName evidence="4">DUF1680 domain-containing protein</fullName>
    </submittedName>
</protein>
<name>A0A8H5KJP7_9HYPO</name>
<dbReference type="EMBL" id="JAAOAS010000557">
    <property type="protein sequence ID" value="KAF5573963.1"/>
    <property type="molecule type" value="Genomic_DNA"/>
</dbReference>
<accession>A0A8H5KJP7</accession>
<dbReference type="OrthoDB" id="654211at2759"/>